<evidence type="ECO:0000256" key="4">
    <source>
        <dbReference type="ARBA" id="ARBA00022927"/>
    </source>
</evidence>
<dbReference type="GO" id="GO:0012505">
    <property type="term" value="C:endomembrane system"/>
    <property type="evidence" value="ECO:0007669"/>
    <property type="project" value="UniProtKB-ARBA"/>
</dbReference>
<evidence type="ECO:0000313" key="10">
    <source>
        <dbReference type="Proteomes" id="UP000239899"/>
    </source>
</evidence>
<keyword evidence="10" id="KW-1185">Reference proteome</keyword>
<keyword evidence="4 8" id="KW-0653">Protein transport</keyword>
<dbReference type="Pfam" id="PF04178">
    <property type="entry name" value="Got1"/>
    <property type="match status" value="1"/>
</dbReference>
<evidence type="ECO:0000313" key="9">
    <source>
        <dbReference type="EMBL" id="PRW51083.1"/>
    </source>
</evidence>
<dbReference type="InterPro" id="IPR011691">
    <property type="entry name" value="Vesicle_transpt_SFT2"/>
</dbReference>
<dbReference type="GO" id="GO:0016020">
    <property type="term" value="C:membrane"/>
    <property type="evidence" value="ECO:0007669"/>
    <property type="project" value="UniProtKB-SubCell"/>
</dbReference>
<dbReference type="PANTHER" id="PTHR23137">
    <property type="entry name" value="VESICLE TRANSPORT PROTEIN-RELATED"/>
    <property type="match status" value="1"/>
</dbReference>
<sequence length="176" mass="19293">MASGWLESVKGKVAPLASRLGIGDEEAPAEQSLLQQVNEATTLDKTQRAIGFAVCVGIGLLLSFMAPMFIFRPTKFAAIYSLGNTLSLCSTMFLMGPIRQIKRMFDSKRWLSTCIYLLALVLTLVSAVVLHSVILSILFIAIQFSAFIWYCASYIPYGQSFIKRMLGFSSADADDG</sequence>
<dbReference type="GO" id="GO:0005737">
    <property type="term" value="C:cytoplasm"/>
    <property type="evidence" value="ECO:0007669"/>
    <property type="project" value="UniProtKB-ARBA"/>
</dbReference>
<feature type="transmembrane region" description="Helical" evidence="8">
    <location>
        <begin position="136"/>
        <end position="157"/>
    </location>
</feature>
<gene>
    <name evidence="9" type="ORF">C2E21_5457</name>
</gene>
<accession>A0A2P6TP29</accession>
<keyword evidence="5 8" id="KW-1133">Transmembrane helix</keyword>
<comment type="caution">
    <text evidence="9">The sequence shown here is derived from an EMBL/GenBank/DDBJ whole genome shotgun (WGS) entry which is preliminary data.</text>
</comment>
<organism evidence="9 10">
    <name type="scientific">Chlorella sorokiniana</name>
    <name type="common">Freshwater green alga</name>
    <dbReference type="NCBI Taxonomy" id="3076"/>
    <lineage>
        <taxon>Eukaryota</taxon>
        <taxon>Viridiplantae</taxon>
        <taxon>Chlorophyta</taxon>
        <taxon>core chlorophytes</taxon>
        <taxon>Trebouxiophyceae</taxon>
        <taxon>Chlorellales</taxon>
        <taxon>Chlorellaceae</taxon>
        <taxon>Chlorella clade</taxon>
        <taxon>Chlorella</taxon>
    </lineage>
</organism>
<comment type="similarity">
    <text evidence="7 8">Belongs to the SFT2 family.</text>
</comment>
<dbReference type="GO" id="GO:0015031">
    <property type="term" value="P:protein transport"/>
    <property type="evidence" value="ECO:0007669"/>
    <property type="project" value="UniProtKB-KW"/>
</dbReference>
<keyword evidence="2 8" id="KW-0813">Transport</keyword>
<evidence type="ECO:0000256" key="5">
    <source>
        <dbReference type="ARBA" id="ARBA00022989"/>
    </source>
</evidence>
<evidence type="ECO:0000256" key="1">
    <source>
        <dbReference type="ARBA" id="ARBA00004141"/>
    </source>
</evidence>
<dbReference type="EMBL" id="LHPG02000010">
    <property type="protein sequence ID" value="PRW51083.1"/>
    <property type="molecule type" value="Genomic_DNA"/>
</dbReference>
<protein>
    <recommendedName>
        <fullName evidence="8">Vesicle transport protein</fullName>
    </recommendedName>
</protein>
<name>A0A2P6TP29_CHLSO</name>
<feature type="transmembrane region" description="Helical" evidence="8">
    <location>
        <begin position="110"/>
        <end position="130"/>
    </location>
</feature>
<keyword evidence="3 8" id="KW-0812">Transmembrane</keyword>
<dbReference type="OrthoDB" id="73614at2759"/>
<proteinExistence type="inferred from homology"/>
<dbReference type="Proteomes" id="UP000239899">
    <property type="component" value="Unassembled WGS sequence"/>
</dbReference>
<dbReference type="STRING" id="3076.A0A2P6TP29"/>
<evidence type="ECO:0000256" key="8">
    <source>
        <dbReference type="RuleBase" id="RU363111"/>
    </source>
</evidence>
<keyword evidence="6 8" id="KW-0472">Membrane</keyword>
<evidence type="ECO:0000256" key="6">
    <source>
        <dbReference type="ARBA" id="ARBA00023136"/>
    </source>
</evidence>
<comment type="subcellular location">
    <subcellularLocation>
        <location evidence="1 8">Membrane</location>
        <topology evidence="1 8">Multi-pass membrane protein</topology>
    </subcellularLocation>
</comment>
<evidence type="ECO:0000256" key="3">
    <source>
        <dbReference type="ARBA" id="ARBA00022692"/>
    </source>
</evidence>
<comment type="function">
    <text evidence="8">May be involved in fusion of retrograde transport vesicles derived from an endocytic compartment with the Golgi complex.</text>
</comment>
<evidence type="ECO:0000256" key="7">
    <source>
        <dbReference type="ARBA" id="ARBA00025800"/>
    </source>
</evidence>
<dbReference type="PANTHER" id="PTHR23137:SF6">
    <property type="entry name" value="VESICLE TRANSPORT PROTEIN"/>
    <property type="match status" value="1"/>
</dbReference>
<dbReference type="AlphaFoldDB" id="A0A2P6TP29"/>
<dbReference type="InterPro" id="IPR007305">
    <property type="entry name" value="Vesicle_transpt_Got1/SFT2"/>
</dbReference>
<evidence type="ECO:0000256" key="2">
    <source>
        <dbReference type="ARBA" id="ARBA00022448"/>
    </source>
</evidence>
<dbReference type="GO" id="GO:0016192">
    <property type="term" value="P:vesicle-mediated transport"/>
    <property type="evidence" value="ECO:0007669"/>
    <property type="project" value="InterPro"/>
</dbReference>
<feature type="transmembrane region" description="Helical" evidence="8">
    <location>
        <begin position="77"/>
        <end position="98"/>
    </location>
</feature>
<reference evidence="9 10" key="1">
    <citation type="journal article" date="2018" name="Plant J.">
        <title>Genome sequences of Chlorella sorokiniana UTEX 1602 and Micractinium conductrix SAG 241.80: implications to maltose excretion by a green alga.</title>
        <authorList>
            <person name="Arriola M.B."/>
            <person name="Velmurugan N."/>
            <person name="Zhang Y."/>
            <person name="Plunkett M.H."/>
            <person name="Hondzo H."/>
            <person name="Barney B.M."/>
        </authorList>
    </citation>
    <scope>NUCLEOTIDE SEQUENCE [LARGE SCALE GENOMIC DNA]</scope>
    <source>
        <strain evidence="10">UTEX 1602</strain>
    </source>
</reference>
<feature type="transmembrane region" description="Helical" evidence="8">
    <location>
        <begin position="49"/>
        <end position="71"/>
    </location>
</feature>